<dbReference type="Proteomes" id="UP000051096">
    <property type="component" value="Unassembled WGS sequence"/>
</dbReference>
<comment type="caution">
    <text evidence="1">The sequence shown here is derived from an EMBL/GenBank/DDBJ whole genome shotgun (WGS) entry which is preliminary data.</text>
</comment>
<reference evidence="1 2" key="1">
    <citation type="journal article" date="2015" name="Microbiome">
        <title>Genomic resolution of linkages in carbon, nitrogen, and sulfur cycling among widespread estuary sediment bacteria.</title>
        <authorList>
            <person name="Baker B.J."/>
            <person name="Lazar C.S."/>
            <person name="Teske A.P."/>
            <person name="Dick G.J."/>
        </authorList>
    </citation>
    <scope>NUCLEOTIDE SEQUENCE [LARGE SCALE GENOMIC DNA]</scope>
    <source>
        <strain evidence="1">SM23_60</strain>
    </source>
</reference>
<gene>
    <name evidence="1" type="ORF">AMJ87_11420</name>
</gene>
<dbReference type="InterPro" id="IPR016181">
    <property type="entry name" value="Acyl_CoA_acyltransferase"/>
</dbReference>
<protein>
    <recommendedName>
        <fullName evidence="3">N-acetyltransferase domain-containing protein</fullName>
    </recommendedName>
</protein>
<dbReference type="Gene3D" id="3.40.630.30">
    <property type="match status" value="1"/>
</dbReference>
<name>A0A0S8G7B9_UNCW3</name>
<dbReference type="AlphaFoldDB" id="A0A0S8G7B9"/>
<proteinExistence type="predicted"/>
<sequence length="377" mass="44469">MGFHKEVIEVVPVKTQKELKAFVDFPFTLYKDHRYWVPPLKQEVYKLLDKNKNPFWDHAERQMYLAYRNKRLSGRICAIVDYNYIEFWNEKTGYFGFFECDEDEDAAVALFEQVIEFHREKGMTQFIGPLNPSTNDECGILIEGFFTPPTIMMPHNYEYYPRLCERAGLSKAKDLNAYYVDIKDAPFDYLERLCAIVRRRVQDLKVRPIDMNEFRNEVQRIKDVYNDAWSRNWGFVPMTDAEIDAMAENLKPLVQPELIIMIDVDNEPAAVSLSLPNYNQVLKRLNGRLGPIEMIKFLYFKNKIREGRLFVMGVRKQYRKMGLESLLFLESFRAGQKLGYTGGELSWVLEDNQSTNREIVKMGGELYKKYRIYKCSV</sequence>
<organism evidence="1 2">
    <name type="scientific">candidate division WOR_3 bacterium SM23_60</name>
    <dbReference type="NCBI Taxonomy" id="1703780"/>
    <lineage>
        <taxon>Bacteria</taxon>
        <taxon>Bacteria division WOR-3</taxon>
    </lineage>
</organism>
<accession>A0A0S8G7B9</accession>
<dbReference type="PANTHER" id="PTHR41368:SF1">
    <property type="entry name" value="PROTEIN YGHO"/>
    <property type="match status" value="1"/>
</dbReference>
<dbReference type="SUPFAM" id="SSF55729">
    <property type="entry name" value="Acyl-CoA N-acyltransferases (Nat)"/>
    <property type="match status" value="1"/>
</dbReference>
<dbReference type="InterPro" id="IPR039968">
    <property type="entry name" value="BcerS-like"/>
</dbReference>
<evidence type="ECO:0000313" key="2">
    <source>
        <dbReference type="Proteomes" id="UP000051096"/>
    </source>
</evidence>
<dbReference type="PATRIC" id="fig|1703780.3.peg.1778"/>
<evidence type="ECO:0000313" key="1">
    <source>
        <dbReference type="EMBL" id="KPK68790.1"/>
    </source>
</evidence>
<evidence type="ECO:0008006" key="3">
    <source>
        <dbReference type="Google" id="ProtNLM"/>
    </source>
</evidence>
<dbReference type="EMBL" id="LJUO01000152">
    <property type="protein sequence ID" value="KPK68790.1"/>
    <property type="molecule type" value="Genomic_DNA"/>
</dbReference>
<dbReference type="PANTHER" id="PTHR41368">
    <property type="entry name" value="PROTEIN YGHO"/>
    <property type="match status" value="1"/>
</dbReference>